<comment type="caution">
    <text evidence="1">The sequence shown here is derived from an EMBL/GenBank/DDBJ whole genome shotgun (WGS) entry which is preliminary data.</text>
</comment>
<accession>A0A0L0P5J3</accession>
<dbReference type="Proteomes" id="UP000037122">
    <property type="component" value="Unassembled WGS sequence"/>
</dbReference>
<sequence>MDNKFKYSCPAQLMRETWLYRRALLLWGLDETFVYLMSYNRFLKPKVFAICLINLTNFHVQMAGERAPRLYRIQALHNSRINRFDSSRSKHHKHVNVVQG</sequence>
<dbReference type="VEuPathDB" id="FungiDB:QG37_01466"/>
<evidence type="ECO:0000313" key="1">
    <source>
        <dbReference type="EMBL" id="KNE01632.1"/>
    </source>
</evidence>
<evidence type="ECO:0000313" key="2">
    <source>
        <dbReference type="Proteomes" id="UP000037122"/>
    </source>
</evidence>
<reference evidence="2" key="1">
    <citation type="journal article" date="2015" name="BMC Genomics">
        <title>Draft genome of a commonly misdiagnosed multidrug resistant pathogen Candida auris.</title>
        <authorList>
            <person name="Chatterjee S."/>
            <person name="Alampalli S.V."/>
            <person name="Nageshan R.K."/>
            <person name="Chettiar S.T."/>
            <person name="Joshi S."/>
            <person name="Tatu U.S."/>
        </authorList>
    </citation>
    <scope>NUCLEOTIDE SEQUENCE [LARGE SCALE GENOMIC DNA]</scope>
    <source>
        <strain evidence="2">6684</strain>
    </source>
</reference>
<dbReference type="AlphaFoldDB" id="A0A0L0P5J3"/>
<organism evidence="1 2">
    <name type="scientific">Candidozyma auris</name>
    <name type="common">Yeast</name>
    <name type="synonym">Candida auris</name>
    <dbReference type="NCBI Taxonomy" id="498019"/>
    <lineage>
        <taxon>Eukaryota</taxon>
        <taxon>Fungi</taxon>
        <taxon>Dikarya</taxon>
        <taxon>Ascomycota</taxon>
        <taxon>Saccharomycotina</taxon>
        <taxon>Pichiomycetes</taxon>
        <taxon>Metschnikowiaceae</taxon>
        <taxon>Candidozyma</taxon>
    </lineage>
</organism>
<gene>
    <name evidence="1" type="ORF">QG37_01466</name>
</gene>
<name>A0A0L0P5J3_CANAR</name>
<proteinExistence type="predicted"/>
<protein>
    <submittedName>
        <fullName evidence="1">Uncharacterized protein</fullName>
    </submittedName>
</protein>
<dbReference type="EMBL" id="LGST01000009">
    <property type="protein sequence ID" value="KNE01632.1"/>
    <property type="molecule type" value="Genomic_DNA"/>
</dbReference>